<sequence>MTNETSPPPRPPYQRRRCRHLQWQGKSWPLLTLPPEWVDSDNEKTVNFRFYSHMGKQILDLLKRCLAGGDRRRRQRQ</sequence>
<organism evidence="1 2">
    <name type="scientific">Theobroma cacao</name>
    <name type="common">Cacao</name>
    <name type="synonym">Cocoa</name>
    <dbReference type="NCBI Taxonomy" id="3641"/>
    <lineage>
        <taxon>Eukaryota</taxon>
        <taxon>Viridiplantae</taxon>
        <taxon>Streptophyta</taxon>
        <taxon>Embryophyta</taxon>
        <taxon>Tracheophyta</taxon>
        <taxon>Spermatophyta</taxon>
        <taxon>Magnoliopsida</taxon>
        <taxon>eudicotyledons</taxon>
        <taxon>Gunneridae</taxon>
        <taxon>Pentapetalae</taxon>
        <taxon>rosids</taxon>
        <taxon>malvids</taxon>
        <taxon>Malvales</taxon>
        <taxon>Malvaceae</taxon>
        <taxon>Byttnerioideae</taxon>
        <taxon>Theobroma</taxon>
    </lineage>
</organism>
<dbReference type="EMBL" id="CM001888">
    <property type="protein sequence ID" value="EOY18485.1"/>
    <property type="molecule type" value="Genomic_DNA"/>
</dbReference>
<name>A0A061FMC3_THECC</name>
<evidence type="ECO:0000313" key="1">
    <source>
        <dbReference type="EMBL" id="EOY18485.1"/>
    </source>
</evidence>
<evidence type="ECO:0000313" key="2">
    <source>
        <dbReference type="Proteomes" id="UP000026915"/>
    </source>
</evidence>
<gene>
    <name evidence="1" type="ORF">TCM_043039</name>
</gene>
<keyword evidence="2" id="KW-1185">Reference proteome</keyword>
<dbReference type="AlphaFoldDB" id="A0A061FMC3"/>
<dbReference type="Proteomes" id="UP000026915">
    <property type="component" value="Chromosome 10"/>
</dbReference>
<dbReference type="InParanoid" id="A0A061FMC3"/>
<proteinExistence type="predicted"/>
<dbReference type="Gramene" id="EOY18485">
    <property type="protein sequence ID" value="EOY18485"/>
    <property type="gene ID" value="TCM_043039"/>
</dbReference>
<protein>
    <submittedName>
        <fullName evidence="1">Uncharacterized protein</fullName>
    </submittedName>
</protein>
<reference evidence="1 2" key="1">
    <citation type="journal article" date="2013" name="Genome Biol.">
        <title>The genome sequence of the most widely cultivated cacao type and its use to identify candidate genes regulating pod color.</title>
        <authorList>
            <person name="Motamayor J.C."/>
            <person name="Mockaitis K."/>
            <person name="Schmutz J."/>
            <person name="Haiminen N."/>
            <person name="Iii D.L."/>
            <person name="Cornejo O."/>
            <person name="Findley S.D."/>
            <person name="Zheng P."/>
            <person name="Utro F."/>
            <person name="Royaert S."/>
            <person name="Saski C."/>
            <person name="Jenkins J."/>
            <person name="Podicheti R."/>
            <person name="Zhao M."/>
            <person name="Scheffler B.E."/>
            <person name="Stack J.C."/>
            <person name="Feltus F.A."/>
            <person name="Mustiga G.M."/>
            <person name="Amores F."/>
            <person name="Phillips W."/>
            <person name="Marelli J.P."/>
            <person name="May G.D."/>
            <person name="Shapiro H."/>
            <person name="Ma J."/>
            <person name="Bustamante C.D."/>
            <person name="Schnell R.J."/>
            <person name="Main D."/>
            <person name="Gilbert D."/>
            <person name="Parida L."/>
            <person name="Kuhn D.N."/>
        </authorList>
    </citation>
    <scope>NUCLEOTIDE SEQUENCE [LARGE SCALE GENOMIC DNA]</scope>
    <source>
        <strain evidence="2">cv. Matina 1-6</strain>
    </source>
</reference>
<accession>A0A061FMC3</accession>
<dbReference type="HOGENOM" id="CLU_2643006_0_0_1"/>